<evidence type="ECO:0000256" key="1">
    <source>
        <dbReference type="ARBA" id="ARBA00022490"/>
    </source>
</evidence>
<dbReference type="SUPFAM" id="SSF52540">
    <property type="entry name" value="P-loop containing nucleoside triphosphate hydrolases"/>
    <property type="match status" value="1"/>
</dbReference>
<dbReference type="GO" id="GO:0003697">
    <property type="term" value="F:single-stranded DNA binding"/>
    <property type="evidence" value="ECO:0007669"/>
    <property type="project" value="UniProtKB-UniRule"/>
</dbReference>
<feature type="binding site" evidence="6">
    <location>
        <begin position="43"/>
        <end position="50"/>
    </location>
    <ligand>
        <name>ATP</name>
        <dbReference type="ChEBI" id="CHEBI:30616"/>
    </ligand>
</feature>
<dbReference type="GO" id="GO:0009432">
    <property type="term" value="P:SOS response"/>
    <property type="evidence" value="ECO:0007669"/>
    <property type="project" value="UniProtKB-UniRule"/>
</dbReference>
<dbReference type="Gene3D" id="1.20.1050.90">
    <property type="entry name" value="RecF/RecN/SMC, N-terminal domain"/>
    <property type="match status" value="1"/>
</dbReference>
<organism evidence="8">
    <name type="scientific">Thermoanaerobaculum aquaticum</name>
    <dbReference type="NCBI Taxonomy" id="1312852"/>
    <lineage>
        <taxon>Bacteria</taxon>
        <taxon>Pseudomonadati</taxon>
        <taxon>Acidobacteriota</taxon>
        <taxon>Thermoanaerobaculia</taxon>
        <taxon>Thermoanaerobaculales</taxon>
        <taxon>Thermoanaerobaculaceae</taxon>
        <taxon>Thermoanaerobaculum</taxon>
    </lineage>
</organism>
<evidence type="ECO:0000256" key="2">
    <source>
        <dbReference type="ARBA" id="ARBA00022705"/>
    </source>
</evidence>
<gene>
    <name evidence="6 8" type="primary">recF</name>
    <name evidence="8" type="ORF">ENP06_02180</name>
</gene>
<evidence type="ECO:0000256" key="5">
    <source>
        <dbReference type="ARBA" id="ARBA00023125"/>
    </source>
</evidence>
<name>A0A7V1ZHI6_9BACT</name>
<evidence type="ECO:0000256" key="4">
    <source>
        <dbReference type="ARBA" id="ARBA00022840"/>
    </source>
</evidence>
<dbReference type="PANTHER" id="PTHR32182">
    <property type="entry name" value="DNA REPLICATION AND REPAIR PROTEIN RECF"/>
    <property type="match status" value="1"/>
</dbReference>
<dbReference type="GO" id="GO:0005737">
    <property type="term" value="C:cytoplasm"/>
    <property type="evidence" value="ECO:0007669"/>
    <property type="project" value="UniProtKB-SubCell"/>
</dbReference>
<evidence type="ECO:0000256" key="3">
    <source>
        <dbReference type="ARBA" id="ARBA00022741"/>
    </source>
</evidence>
<comment type="function">
    <text evidence="6">The RecF protein is involved in DNA metabolism; it is required for DNA replication and normal SOS inducibility. RecF binds preferentially to single-stranded, linear DNA. It also seems to bind ATP.</text>
</comment>
<dbReference type="GO" id="GO:0005524">
    <property type="term" value="F:ATP binding"/>
    <property type="evidence" value="ECO:0007669"/>
    <property type="project" value="UniProtKB-UniRule"/>
</dbReference>
<dbReference type="EMBL" id="DSHW01000164">
    <property type="protein sequence ID" value="HEQ88201.1"/>
    <property type="molecule type" value="Genomic_DNA"/>
</dbReference>
<dbReference type="InterPro" id="IPR003395">
    <property type="entry name" value="RecF/RecN/SMC_N"/>
</dbReference>
<dbReference type="Gene3D" id="3.40.50.300">
    <property type="entry name" value="P-loop containing nucleotide triphosphate hydrolases"/>
    <property type="match status" value="1"/>
</dbReference>
<keyword evidence="5 6" id="KW-0238">DNA-binding</keyword>
<dbReference type="InterPro" id="IPR027417">
    <property type="entry name" value="P-loop_NTPase"/>
</dbReference>
<dbReference type="GO" id="GO:0000731">
    <property type="term" value="P:DNA synthesis involved in DNA repair"/>
    <property type="evidence" value="ECO:0007669"/>
    <property type="project" value="TreeGrafter"/>
</dbReference>
<dbReference type="GO" id="GO:0006260">
    <property type="term" value="P:DNA replication"/>
    <property type="evidence" value="ECO:0007669"/>
    <property type="project" value="UniProtKB-UniRule"/>
</dbReference>
<dbReference type="HAMAP" id="MF_00365">
    <property type="entry name" value="RecF"/>
    <property type="match status" value="1"/>
</dbReference>
<dbReference type="GO" id="GO:0006302">
    <property type="term" value="P:double-strand break repair"/>
    <property type="evidence" value="ECO:0007669"/>
    <property type="project" value="TreeGrafter"/>
</dbReference>
<dbReference type="InterPro" id="IPR001238">
    <property type="entry name" value="DNA-binding_RecF"/>
</dbReference>
<evidence type="ECO:0000256" key="6">
    <source>
        <dbReference type="HAMAP-Rule" id="MF_00365"/>
    </source>
</evidence>
<evidence type="ECO:0000259" key="7">
    <source>
        <dbReference type="Pfam" id="PF02463"/>
    </source>
</evidence>
<feature type="domain" description="RecF/RecN/SMC N-terminal" evidence="7">
    <location>
        <begin position="19"/>
        <end position="358"/>
    </location>
</feature>
<protein>
    <recommendedName>
        <fullName evidence="6">DNA replication and repair protein RecF</fullName>
    </recommendedName>
</protein>
<dbReference type="InterPro" id="IPR042174">
    <property type="entry name" value="RecF_2"/>
</dbReference>
<dbReference type="AlphaFoldDB" id="A0A7V1ZHI6"/>
<evidence type="ECO:0000313" key="8">
    <source>
        <dbReference type="EMBL" id="HEQ88201.1"/>
    </source>
</evidence>
<keyword evidence="1 6" id="KW-0963">Cytoplasm</keyword>
<keyword evidence="6" id="KW-0742">SOS response</keyword>
<dbReference type="Pfam" id="PF02463">
    <property type="entry name" value="SMC_N"/>
    <property type="match status" value="1"/>
</dbReference>
<keyword evidence="2 6" id="KW-0235">DNA replication</keyword>
<keyword evidence="3 6" id="KW-0547">Nucleotide-binding</keyword>
<proteinExistence type="inferred from homology"/>
<dbReference type="NCBIfam" id="TIGR00611">
    <property type="entry name" value="recf"/>
    <property type="match status" value="1"/>
</dbReference>
<comment type="caution">
    <text evidence="8">The sequence shown here is derived from an EMBL/GenBank/DDBJ whole genome shotgun (WGS) entry which is preliminary data.</text>
</comment>
<accession>A0A7V1ZHI6</accession>
<comment type="subcellular location">
    <subcellularLocation>
        <location evidence="6">Cytoplasm</location>
    </subcellularLocation>
</comment>
<keyword evidence="6" id="KW-0234">DNA repair</keyword>
<keyword evidence="6" id="KW-0227">DNA damage</keyword>
<keyword evidence="4 6" id="KW-0067">ATP-binding</keyword>
<dbReference type="PANTHER" id="PTHR32182:SF0">
    <property type="entry name" value="DNA REPLICATION AND REPAIR PROTEIN RECF"/>
    <property type="match status" value="1"/>
</dbReference>
<comment type="similarity">
    <text evidence="6">Belongs to the RecF family.</text>
</comment>
<sequence length="383" mass="42206">MSLRPHAHQVCRRLILISFWCRNFRSFSELSWAPPQGLVVLAGPNGAGKTNLLEAVAVLGNLTSFRPGSPTSWVRHGEAGFTLKGQLQEGETSLVLEQHARLGRTLHRTLLRGGRQVRPAEYLSLFPVATLSASDTDLIFSGPEHRRRLLDRLAFQLKPQVLDLLLRYRRAMRQRNAALAQHQLASLDAFDRELARLGAQLIELRVATLQLLAQALEEELSHLGWLGGKPVLRYHAPEGPAAHAGGGEQFLLLQLRRFRGQELARGHTLVGPHRHDVCITISGRPAREVLSAGQAKLLATSLRLASVAVTARKRKVAPLVIFDDVDAELDREALSRLLLRLPALSPQVVVSTAHPEVVLPSCPEAAVVPMRGGTLAVDERSRW</sequence>
<reference evidence="8" key="1">
    <citation type="journal article" date="2020" name="mSystems">
        <title>Genome- and Community-Level Interaction Insights into Carbon Utilization and Element Cycling Functions of Hydrothermarchaeota in Hydrothermal Sediment.</title>
        <authorList>
            <person name="Zhou Z."/>
            <person name="Liu Y."/>
            <person name="Xu W."/>
            <person name="Pan J."/>
            <person name="Luo Z.H."/>
            <person name="Li M."/>
        </authorList>
    </citation>
    <scope>NUCLEOTIDE SEQUENCE [LARGE SCALE GENOMIC DNA]</scope>
    <source>
        <strain evidence="8">SpSt-186</strain>
    </source>
</reference>